<evidence type="ECO:0000313" key="2">
    <source>
        <dbReference type="EMBL" id="SEJ03678.1"/>
    </source>
</evidence>
<evidence type="ECO:0000256" key="1">
    <source>
        <dbReference type="SAM" id="MobiDB-lite"/>
    </source>
</evidence>
<evidence type="ECO:0000313" key="3">
    <source>
        <dbReference type="Proteomes" id="UP000199223"/>
    </source>
</evidence>
<organism evidence="2 3">
    <name type="scientific">Deinococcus reticulitermitis</name>
    <dbReference type="NCBI Taxonomy" id="856736"/>
    <lineage>
        <taxon>Bacteria</taxon>
        <taxon>Thermotogati</taxon>
        <taxon>Deinococcota</taxon>
        <taxon>Deinococci</taxon>
        <taxon>Deinococcales</taxon>
        <taxon>Deinococcaceae</taxon>
        <taxon>Deinococcus</taxon>
    </lineage>
</organism>
<dbReference type="RefSeq" id="WP_092263679.1">
    <property type="nucleotide sequence ID" value="NZ_FNZA01000003.1"/>
</dbReference>
<dbReference type="OrthoDB" id="73916at2"/>
<accession>A0A1H6VGH5</accession>
<reference evidence="3" key="1">
    <citation type="submission" date="2016-10" db="EMBL/GenBank/DDBJ databases">
        <authorList>
            <person name="Varghese N."/>
            <person name="Submissions S."/>
        </authorList>
    </citation>
    <scope>NUCLEOTIDE SEQUENCE [LARGE SCALE GENOMIC DNA]</scope>
    <source>
        <strain evidence="3">CGMCC 1.10218</strain>
    </source>
</reference>
<proteinExistence type="predicted"/>
<dbReference type="STRING" id="856736.SAMN04488058_103160"/>
<feature type="region of interest" description="Disordered" evidence="1">
    <location>
        <begin position="205"/>
        <end position="224"/>
    </location>
</feature>
<keyword evidence="3" id="KW-1185">Reference proteome</keyword>
<gene>
    <name evidence="2" type="ORF">SAMN04488058_103160</name>
</gene>
<dbReference type="AlphaFoldDB" id="A0A1H6VGH5"/>
<dbReference type="EMBL" id="FNZA01000003">
    <property type="protein sequence ID" value="SEJ03678.1"/>
    <property type="molecule type" value="Genomic_DNA"/>
</dbReference>
<protein>
    <submittedName>
        <fullName evidence="2">Uncharacterized protein</fullName>
    </submittedName>
</protein>
<name>A0A1H6VGH5_9DEIO</name>
<sequence>MTFNPLQLLPPGVLPFEALLLPGGEMQLQGLEREQDARVVAEALQRTPLVESRQDGAQWRVRGLLMGQTAQLYEFAVSEDGGESWSTQPFPELPGVPVQGGEELNTFHAVHWREGRIDLDPDPPEELLDALEDAVRAWHGVSHEDWGARHAAALGEAQAPAPLARRVTVQLDGNGGQITFTPLETGAEYTLDGETWQPYRPVDGPGQGAGPLALTGGEETGGPHNPFDLLSSVFDLQRLSVEVYADGRVDVPDGDLSPERREQVAATLRGTLGAGDAAGWRANMRDLFGLEEPGHEDTGYPTGLRVELLRQLLDTDPELAAQALNPVAVTFDGQRWTELEADDEAEE</sequence>
<dbReference type="Proteomes" id="UP000199223">
    <property type="component" value="Unassembled WGS sequence"/>
</dbReference>